<sequence length="221" mass="24463">MVKQELKKMVADATLEFVRKGLTLGKDGGDISVRDDETGYIYISPRPNKDLKIFTWATITEEQISIIDLEGNDIEDSGYRPTVEYPMHLAIYKARPDVKAIIHSHALWSSVFACANKPIPSICVEMDGTIPCAEFGSVGSKLLADNIVKAMGKTGKQCLMANHGAVVCGRDLDEAFIMSDYMERQAEITVYASLLGGAREIRHEDMLDGWVQEIGDELALY</sequence>
<dbReference type="PANTHER" id="PTHR22789">
    <property type="entry name" value="FUCULOSE PHOSPHATE ALDOLASE"/>
    <property type="match status" value="1"/>
</dbReference>
<dbReference type="InterPro" id="IPR050197">
    <property type="entry name" value="Aldolase_class_II_sugar_metab"/>
</dbReference>
<keyword evidence="1" id="KW-0479">Metal-binding</keyword>
<dbReference type="SUPFAM" id="SSF53639">
    <property type="entry name" value="AraD/HMP-PK domain-like"/>
    <property type="match status" value="1"/>
</dbReference>
<dbReference type="GO" id="GO:0019323">
    <property type="term" value="P:pentose catabolic process"/>
    <property type="evidence" value="ECO:0007669"/>
    <property type="project" value="TreeGrafter"/>
</dbReference>
<dbReference type="Proteomes" id="UP001299265">
    <property type="component" value="Unassembled WGS sequence"/>
</dbReference>
<evidence type="ECO:0000259" key="3">
    <source>
        <dbReference type="SMART" id="SM01007"/>
    </source>
</evidence>
<evidence type="ECO:0000313" key="5">
    <source>
        <dbReference type="Proteomes" id="UP001299265"/>
    </source>
</evidence>
<dbReference type="GO" id="GO:0016832">
    <property type="term" value="F:aldehyde-lyase activity"/>
    <property type="evidence" value="ECO:0007669"/>
    <property type="project" value="TreeGrafter"/>
</dbReference>
<dbReference type="InterPro" id="IPR036409">
    <property type="entry name" value="Aldolase_II/adducin_N_sf"/>
</dbReference>
<dbReference type="InterPro" id="IPR001303">
    <property type="entry name" value="Aldolase_II/adducin_N"/>
</dbReference>
<dbReference type="Gene3D" id="3.40.225.10">
    <property type="entry name" value="Class II aldolase/adducin N-terminal domain"/>
    <property type="match status" value="1"/>
</dbReference>
<keyword evidence="5" id="KW-1185">Reference proteome</keyword>
<keyword evidence="2" id="KW-0456">Lyase</keyword>
<dbReference type="GO" id="GO:0046872">
    <property type="term" value="F:metal ion binding"/>
    <property type="evidence" value="ECO:0007669"/>
    <property type="project" value="UniProtKB-KW"/>
</dbReference>
<evidence type="ECO:0000313" key="4">
    <source>
        <dbReference type="EMBL" id="MCD2493738.1"/>
    </source>
</evidence>
<dbReference type="Pfam" id="PF00596">
    <property type="entry name" value="Aldolase_II"/>
    <property type="match status" value="1"/>
</dbReference>
<name>A0AAP2W8N3_9FIRM</name>
<evidence type="ECO:0000256" key="2">
    <source>
        <dbReference type="ARBA" id="ARBA00023239"/>
    </source>
</evidence>
<accession>A0AAP2W8N3</accession>
<dbReference type="GO" id="GO:0005829">
    <property type="term" value="C:cytosol"/>
    <property type="evidence" value="ECO:0007669"/>
    <property type="project" value="TreeGrafter"/>
</dbReference>
<gene>
    <name evidence="4" type="ORF">LQE92_14100</name>
</gene>
<reference evidence="4 5" key="1">
    <citation type="submission" date="2021-11" db="EMBL/GenBank/DDBJ databases">
        <title>Lacrimispora sp. nov. NSJ-141 isolated from human feces.</title>
        <authorList>
            <person name="Abdugheni R."/>
        </authorList>
    </citation>
    <scope>NUCLEOTIDE SEQUENCE [LARGE SCALE GENOMIC DNA]</scope>
    <source>
        <strain evidence="4 5">NSJ-141</strain>
    </source>
</reference>
<comment type="caution">
    <text evidence="4">The sequence shown here is derived from an EMBL/GenBank/DDBJ whole genome shotgun (WGS) entry which is preliminary data.</text>
</comment>
<dbReference type="PANTHER" id="PTHR22789:SF0">
    <property type="entry name" value="3-OXO-TETRONATE 4-PHOSPHATE DECARBOXYLASE-RELATED"/>
    <property type="match status" value="1"/>
</dbReference>
<feature type="domain" description="Class II aldolase/adducin N-terminal" evidence="3">
    <location>
        <begin position="8"/>
        <end position="190"/>
    </location>
</feature>
<dbReference type="AlphaFoldDB" id="A0AAP2W8N3"/>
<dbReference type="SMART" id="SM01007">
    <property type="entry name" value="Aldolase_II"/>
    <property type="match status" value="1"/>
</dbReference>
<protein>
    <submittedName>
        <fullName evidence="4">Class II aldolase/adducin family protein</fullName>
    </submittedName>
</protein>
<evidence type="ECO:0000256" key="1">
    <source>
        <dbReference type="ARBA" id="ARBA00022723"/>
    </source>
</evidence>
<proteinExistence type="predicted"/>
<organism evidence="4 5">
    <name type="scientific">Lientehia hominis</name>
    <dbReference type="NCBI Taxonomy" id="2897778"/>
    <lineage>
        <taxon>Bacteria</taxon>
        <taxon>Bacillati</taxon>
        <taxon>Bacillota</taxon>
        <taxon>Clostridia</taxon>
        <taxon>Lachnospirales</taxon>
        <taxon>Lachnospiraceae</taxon>
        <taxon>Lientehia</taxon>
    </lineage>
</organism>
<dbReference type="EMBL" id="JAJNOR010000011">
    <property type="protein sequence ID" value="MCD2493738.1"/>
    <property type="molecule type" value="Genomic_DNA"/>
</dbReference>
<dbReference type="RefSeq" id="WP_231063580.1">
    <property type="nucleotide sequence ID" value="NZ_JAJNOR010000011.1"/>
</dbReference>